<dbReference type="EMBL" id="BJWL01000294">
    <property type="protein sequence ID" value="GFS37951.1"/>
    <property type="molecule type" value="Genomic_DNA"/>
</dbReference>
<organism evidence="1 2">
    <name type="scientific">Actinidia rufa</name>
    <dbReference type="NCBI Taxonomy" id="165716"/>
    <lineage>
        <taxon>Eukaryota</taxon>
        <taxon>Viridiplantae</taxon>
        <taxon>Streptophyta</taxon>
        <taxon>Embryophyta</taxon>
        <taxon>Tracheophyta</taxon>
        <taxon>Spermatophyta</taxon>
        <taxon>Magnoliopsida</taxon>
        <taxon>eudicotyledons</taxon>
        <taxon>Gunneridae</taxon>
        <taxon>Pentapetalae</taxon>
        <taxon>asterids</taxon>
        <taxon>Ericales</taxon>
        <taxon>Actinidiaceae</taxon>
        <taxon>Actinidia</taxon>
    </lineage>
</organism>
<protein>
    <recommendedName>
        <fullName evidence="3">COX assembly mitochondrial protein</fullName>
    </recommendedName>
</protein>
<comment type="caution">
    <text evidence="1">The sequence shown here is derived from an EMBL/GenBank/DDBJ whole genome shotgun (WGS) entry which is preliminary data.</text>
</comment>
<name>A0A7J0DNR2_9ERIC</name>
<sequence>MSEGSHEPNLGRCERFHRALSECHRRVPVGPPREAACRHLNRSLAECLVAVVCPAELEDVRSLCSSAGSALKRSQCQQAQLSLAACLASHQSPS</sequence>
<dbReference type="AlphaFoldDB" id="A0A7J0DNR2"/>
<accession>A0A7J0DNR2</accession>
<evidence type="ECO:0000313" key="1">
    <source>
        <dbReference type="EMBL" id="GFS37951.1"/>
    </source>
</evidence>
<evidence type="ECO:0000313" key="2">
    <source>
        <dbReference type="Proteomes" id="UP000585474"/>
    </source>
</evidence>
<keyword evidence="2" id="KW-1185">Reference proteome</keyword>
<gene>
    <name evidence="1" type="ORF">Acr_00g0054830</name>
</gene>
<reference evidence="2" key="1">
    <citation type="submission" date="2019-07" db="EMBL/GenBank/DDBJ databases">
        <title>De Novo Assembly of kiwifruit Actinidia rufa.</title>
        <authorList>
            <person name="Sugita-Konishi S."/>
            <person name="Sato K."/>
            <person name="Mori E."/>
            <person name="Abe Y."/>
            <person name="Kisaki G."/>
            <person name="Hamano K."/>
            <person name="Suezawa K."/>
            <person name="Otani M."/>
            <person name="Fukuda T."/>
            <person name="Manabe T."/>
            <person name="Gomi K."/>
            <person name="Tabuchi M."/>
            <person name="Akimitsu K."/>
            <person name="Kataoka I."/>
        </authorList>
    </citation>
    <scope>NUCLEOTIDE SEQUENCE [LARGE SCALE GENOMIC DNA]</scope>
    <source>
        <strain evidence="2">cv. Fuchu</strain>
    </source>
</reference>
<evidence type="ECO:0008006" key="3">
    <source>
        <dbReference type="Google" id="ProtNLM"/>
    </source>
</evidence>
<proteinExistence type="predicted"/>
<dbReference type="Proteomes" id="UP000585474">
    <property type="component" value="Unassembled WGS sequence"/>
</dbReference>
<dbReference type="OrthoDB" id="771242at2759"/>